<dbReference type="InterPro" id="IPR035439">
    <property type="entry name" value="UPF0145_dom_sf"/>
</dbReference>
<reference evidence="3" key="1">
    <citation type="submission" date="2018-12" db="EMBL/GenBank/DDBJ databases">
        <title>A new species of lactobacillus.</title>
        <authorList>
            <person name="Jian Y."/>
            <person name="Xin L."/>
            <person name="Hong Z.J."/>
            <person name="Ming L.Z."/>
            <person name="Hong X.Z."/>
        </authorList>
    </citation>
    <scope>NUCLEOTIDE SEQUENCE [LARGE SCALE GENOMIC DNA]</scope>
    <source>
        <strain evidence="3">HSLZ-75</strain>
    </source>
</reference>
<name>A0A4P6ZJV7_9LACO</name>
<dbReference type="Proteomes" id="UP000294321">
    <property type="component" value="Chromosome"/>
</dbReference>
<sequence length="91" mass="10031">MKVLNNNLPKQAYKILGHVKGAKSGKLSDAYRIAKNEMMQQAKDMHADALLGVRYSQTPTDKNQCATVTTSGVAIKITNQKYVDELFKGVC</sequence>
<organism evidence="2 3">
    <name type="scientific">Acetilactobacillus jinshanensis</name>
    <dbReference type="NCBI Taxonomy" id="1720083"/>
    <lineage>
        <taxon>Bacteria</taxon>
        <taxon>Bacillati</taxon>
        <taxon>Bacillota</taxon>
        <taxon>Bacilli</taxon>
        <taxon>Lactobacillales</taxon>
        <taxon>Lactobacillaceae</taxon>
        <taxon>Acetilactobacillus</taxon>
    </lineage>
</organism>
<evidence type="ECO:0000313" key="3">
    <source>
        <dbReference type="Proteomes" id="UP000294321"/>
    </source>
</evidence>
<dbReference type="SUPFAM" id="SSF117782">
    <property type="entry name" value="YbjQ-like"/>
    <property type="match status" value="1"/>
</dbReference>
<dbReference type="AlphaFoldDB" id="A0A4P6ZJV7"/>
<evidence type="ECO:0000256" key="1">
    <source>
        <dbReference type="ARBA" id="ARBA00010751"/>
    </source>
</evidence>
<protein>
    <submittedName>
        <fullName evidence="2">Heavy metal-binding domain-containing protein</fullName>
    </submittedName>
</protein>
<proteinExistence type="inferred from homology"/>
<gene>
    <name evidence="2" type="ORF">ELX58_02460</name>
</gene>
<comment type="similarity">
    <text evidence="1">Belongs to the UPF0145 family.</text>
</comment>
<dbReference type="Pfam" id="PF01906">
    <property type="entry name" value="YbjQ_1"/>
    <property type="match status" value="1"/>
</dbReference>
<evidence type="ECO:0000313" key="2">
    <source>
        <dbReference type="EMBL" id="QBP18031.1"/>
    </source>
</evidence>
<dbReference type="RefSeq" id="WP_133441588.1">
    <property type="nucleotide sequence ID" value="NZ_CP034726.1"/>
</dbReference>
<dbReference type="KEGG" id="lji:ELX58_02460"/>
<dbReference type="EMBL" id="CP034726">
    <property type="protein sequence ID" value="QBP18031.1"/>
    <property type="molecule type" value="Genomic_DNA"/>
</dbReference>
<keyword evidence="3" id="KW-1185">Reference proteome</keyword>
<dbReference type="InterPro" id="IPR002765">
    <property type="entry name" value="UPF0145_YbjQ-like"/>
</dbReference>
<accession>A0A4P6ZJV7</accession>
<dbReference type="Gene3D" id="3.30.110.70">
    <property type="entry name" value="Hypothetical protein apc22750. Chain B"/>
    <property type="match status" value="1"/>
</dbReference>